<organism evidence="1 2">
    <name type="scientific">Phytophthora sojae (strain P6497)</name>
    <name type="common">Soybean stem and root rot agent</name>
    <name type="synonym">Phytophthora megasperma f. sp. glycines</name>
    <dbReference type="NCBI Taxonomy" id="1094619"/>
    <lineage>
        <taxon>Eukaryota</taxon>
        <taxon>Sar</taxon>
        <taxon>Stramenopiles</taxon>
        <taxon>Oomycota</taxon>
        <taxon>Peronosporomycetes</taxon>
        <taxon>Peronosporales</taxon>
        <taxon>Peronosporaceae</taxon>
        <taxon>Phytophthora</taxon>
    </lineage>
</organism>
<proteinExistence type="predicted"/>
<accession>G4ZMI2</accession>
<feature type="non-terminal residue" evidence="1">
    <location>
        <position position="1"/>
    </location>
</feature>
<name>G4ZMI2_PHYSP</name>
<dbReference type="AlphaFoldDB" id="G4ZMI2"/>
<evidence type="ECO:0000313" key="2">
    <source>
        <dbReference type="Proteomes" id="UP000002640"/>
    </source>
</evidence>
<reference evidence="1 2" key="1">
    <citation type="journal article" date="2006" name="Science">
        <title>Phytophthora genome sequences uncover evolutionary origins and mechanisms of pathogenesis.</title>
        <authorList>
            <person name="Tyler B.M."/>
            <person name="Tripathy S."/>
            <person name="Zhang X."/>
            <person name="Dehal P."/>
            <person name="Jiang R.H."/>
            <person name="Aerts A."/>
            <person name="Arredondo F.D."/>
            <person name="Baxter L."/>
            <person name="Bensasson D."/>
            <person name="Beynon J.L."/>
            <person name="Chapman J."/>
            <person name="Damasceno C.M."/>
            <person name="Dorrance A.E."/>
            <person name="Dou D."/>
            <person name="Dickerman A.W."/>
            <person name="Dubchak I.L."/>
            <person name="Garbelotto M."/>
            <person name="Gijzen M."/>
            <person name="Gordon S.G."/>
            <person name="Govers F."/>
            <person name="Grunwald N.J."/>
            <person name="Huang W."/>
            <person name="Ivors K.L."/>
            <person name="Jones R.W."/>
            <person name="Kamoun S."/>
            <person name="Krampis K."/>
            <person name="Lamour K.H."/>
            <person name="Lee M.K."/>
            <person name="McDonald W.H."/>
            <person name="Medina M."/>
            <person name="Meijer H.J."/>
            <person name="Nordberg E.K."/>
            <person name="Maclean D.J."/>
            <person name="Ospina-Giraldo M.D."/>
            <person name="Morris P.F."/>
            <person name="Phuntumart V."/>
            <person name="Putnam N.H."/>
            <person name="Rash S."/>
            <person name="Rose J.K."/>
            <person name="Sakihama Y."/>
            <person name="Salamov A.A."/>
            <person name="Savidor A."/>
            <person name="Scheuring C.F."/>
            <person name="Smith B.M."/>
            <person name="Sobral B.W."/>
            <person name="Terry A."/>
            <person name="Torto-Alalibo T.A."/>
            <person name="Win J."/>
            <person name="Xu Z."/>
            <person name="Zhang H."/>
            <person name="Grigoriev I.V."/>
            <person name="Rokhsar D.S."/>
            <person name="Boore J.L."/>
        </authorList>
    </citation>
    <scope>NUCLEOTIDE SEQUENCE [LARGE SCALE GENOMIC DNA]</scope>
    <source>
        <strain evidence="1 2">P6497</strain>
    </source>
</reference>
<dbReference type="RefSeq" id="XP_009529078.1">
    <property type="nucleotide sequence ID" value="XM_009530783.1"/>
</dbReference>
<dbReference type="GeneID" id="20652598"/>
<dbReference type="Proteomes" id="UP000002640">
    <property type="component" value="Unassembled WGS sequence"/>
</dbReference>
<dbReference type="EMBL" id="JH159155">
    <property type="protein sequence ID" value="EGZ15329.1"/>
    <property type="molecule type" value="Genomic_DNA"/>
</dbReference>
<evidence type="ECO:0000313" key="1">
    <source>
        <dbReference type="EMBL" id="EGZ15329.1"/>
    </source>
</evidence>
<dbReference type="KEGG" id="psoj:PHYSODRAFT_438813"/>
<gene>
    <name evidence="1" type="ORF">PHYSODRAFT_438813</name>
</gene>
<keyword evidence="2" id="KW-1185">Reference proteome</keyword>
<dbReference type="InParanoid" id="G4ZMI2"/>
<sequence>ESGERGLSATFVSEVESVFGKNSGITEKVASMHSNPQVAAAVEKSPLVKELETAAVNDPNFVNTLKKDPELPKKLHKDPEVAKISVSLEKKNTHFSKDDIKQLRAAI</sequence>
<feature type="non-terminal residue" evidence="1">
    <location>
        <position position="107"/>
    </location>
</feature>
<dbReference type="SMR" id="G4ZMI2"/>
<protein>
    <submittedName>
        <fullName evidence="1">Uncharacterized protein</fullName>
    </submittedName>
</protein>